<organism evidence="3 4">
    <name type="scientific">Microbacterium murale</name>
    <dbReference type="NCBI Taxonomy" id="1081040"/>
    <lineage>
        <taxon>Bacteria</taxon>
        <taxon>Bacillati</taxon>
        <taxon>Actinomycetota</taxon>
        <taxon>Actinomycetes</taxon>
        <taxon>Micrococcales</taxon>
        <taxon>Microbacteriaceae</taxon>
        <taxon>Microbacterium</taxon>
    </lineage>
</organism>
<evidence type="ECO:0000313" key="4">
    <source>
        <dbReference type="Proteomes" id="UP000629365"/>
    </source>
</evidence>
<gene>
    <name evidence="3" type="ORF">GCM10007269_00700</name>
</gene>
<keyword evidence="2" id="KW-0472">Membrane</keyword>
<name>A0ABQ1R7T7_9MICO</name>
<dbReference type="RefSeq" id="WP_188434554.1">
    <property type="nucleotide sequence ID" value="NZ_BMCM01000001.1"/>
</dbReference>
<evidence type="ECO:0000256" key="2">
    <source>
        <dbReference type="SAM" id="Phobius"/>
    </source>
</evidence>
<proteinExistence type="predicted"/>
<feature type="compositionally biased region" description="Basic and acidic residues" evidence="1">
    <location>
        <begin position="98"/>
        <end position="112"/>
    </location>
</feature>
<feature type="compositionally biased region" description="Basic and acidic residues" evidence="1">
    <location>
        <begin position="37"/>
        <end position="68"/>
    </location>
</feature>
<feature type="transmembrane region" description="Helical" evidence="2">
    <location>
        <begin position="238"/>
        <end position="258"/>
    </location>
</feature>
<evidence type="ECO:0008006" key="5">
    <source>
        <dbReference type="Google" id="ProtNLM"/>
    </source>
</evidence>
<feature type="compositionally biased region" description="Low complexity" evidence="1">
    <location>
        <begin position="22"/>
        <end position="34"/>
    </location>
</feature>
<feature type="transmembrane region" description="Helical" evidence="2">
    <location>
        <begin position="265"/>
        <end position="287"/>
    </location>
</feature>
<keyword evidence="2" id="KW-0812">Transmembrane</keyword>
<protein>
    <recommendedName>
        <fullName evidence="5">ABC transporter</fullName>
    </recommendedName>
</protein>
<accession>A0ABQ1R7T7</accession>
<evidence type="ECO:0000313" key="3">
    <source>
        <dbReference type="EMBL" id="GGD61421.1"/>
    </source>
</evidence>
<dbReference type="EMBL" id="BMCM01000001">
    <property type="protein sequence ID" value="GGD61421.1"/>
    <property type="molecule type" value="Genomic_DNA"/>
</dbReference>
<dbReference type="Proteomes" id="UP000629365">
    <property type="component" value="Unassembled WGS sequence"/>
</dbReference>
<feature type="region of interest" description="Disordered" evidence="1">
    <location>
        <begin position="1"/>
        <end position="120"/>
    </location>
</feature>
<reference evidence="4" key="1">
    <citation type="journal article" date="2019" name="Int. J. Syst. Evol. Microbiol.">
        <title>The Global Catalogue of Microorganisms (GCM) 10K type strain sequencing project: providing services to taxonomists for standard genome sequencing and annotation.</title>
        <authorList>
            <consortium name="The Broad Institute Genomics Platform"/>
            <consortium name="The Broad Institute Genome Sequencing Center for Infectious Disease"/>
            <person name="Wu L."/>
            <person name="Ma J."/>
        </authorList>
    </citation>
    <scope>NUCLEOTIDE SEQUENCE [LARGE SCALE GENOMIC DNA]</scope>
    <source>
        <strain evidence="4">CCM 7640</strain>
    </source>
</reference>
<sequence length="360" mass="38189">MSDPEVPQPERPKDVNDVVDSANAGLADAAAAGAEVPGERDSAEHDAVDRDAAGENAVDREAADRDAVDPDLAAFEEAEKSHPGTFATPELNEPSDSFDQRADDRSNADDRGTGSAATTGLFAADRASTFDTDARREDSIADTAYLPPVADDSETRVVPSEPAVVVAPVTQQQQPIFVQAPEPPRDRGNRAAAAGIGLLATLVFAILYLATALGLGALAGDVTGENIGEAALAPLMTWGFWVPVVVFFIGFCLLGAVINRGRWGLWVVFGIIVGLFAYAGHILGQLFEAPFWLISTSEGNELVGDQLLAPLAIAAFVFGRELTIWFGAWVARSGARKTELNIESQREYERTLEAGPTLSR</sequence>
<keyword evidence="4" id="KW-1185">Reference proteome</keyword>
<keyword evidence="2" id="KW-1133">Transmembrane helix</keyword>
<evidence type="ECO:0000256" key="1">
    <source>
        <dbReference type="SAM" id="MobiDB-lite"/>
    </source>
</evidence>
<comment type="caution">
    <text evidence="3">The sequence shown here is derived from an EMBL/GenBank/DDBJ whole genome shotgun (WGS) entry which is preliminary data.</text>
</comment>
<feature type="transmembrane region" description="Helical" evidence="2">
    <location>
        <begin position="191"/>
        <end position="218"/>
    </location>
</feature>
<feature type="transmembrane region" description="Helical" evidence="2">
    <location>
        <begin position="307"/>
        <end position="331"/>
    </location>
</feature>